<sequence length="85" mass="9441">MQQNADEDFIQTPGGNIPAAKVLRITDIVFIDGEEVTGPRKRKFTVIYGVDGIVLEQDIVDDNHLVRERLEGIHKTVLAKVAAKN</sequence>
<reference evidence="1 2" key="1">
    <citation type="journal article" date="2017" name="Nat. Commun.">
        <title>In situ click chemistry generation of cyclooxygenase-2 inhibitors.</title>
        <authorList>
            <person name="Bhardwaj A."/>
            <person name="Kaur J."/>
            <person name="Wuest M."/>
            <person name="Wuest F."/>
        </authorList>
    </citation>
    <scope>NUCLEOTIDE SEQUENCE [LARGE SCALE GENOMIC DNA]</scope>
    <source>
        <strain evidence="1">S2_018_000_R2_106</strain>
    </source>
</reference>
<organism evidence="1 2">
    <name type="scientific">Blastochloris viridis</name>
    <name type="common">Rhodopseudomonas viridis</name>
    <dbReference type="NCBI Taxonomy" id="1079"/>
    <lineage>
        <taxon>Bacteria</taxon>
        <taxon>Pseudomonadati</taxon>
        <taxon>Pseudomonadota</taxon>
        <taxon>Alphaproteobacteria</taxon>
        <taxon>Hyphomicrobiales</taxon>
        <taxon>Blastochloridaceae</taxon>
        <taxon>Blastochloris</taxon>
    </lineage>
</organism>
<accession>A0A6N4R8D4</accession>
<dbReference type="AlphaFoldDB" id="A0A6N4R8D4"/>
<comment type="caution">
    <text evidence="1">The sequence shown here is derived from an EMBL/GenBank/DDBJ whole genome shotgun (WGS) entry which is preliminary data.</text>
</comment>
<evidence type="ECO:0000313" key="1">
    <source>
        <dbReference type="EMBL" id="TKW61451.1"/>
    </source>
</evidence>
<dbReference type="EMBL" id="VAFM01000001">
    <property type="protein sequence ID" value="TKW61451.1"/>
    <property type="molecule type" value="Genomic_DNA"/>
</dbReference>
<name>A0A6N4R8D4_BLAVI</name>
<dbReference type="Proteomes" id="UP000320948">
    <property type="component" value="Unassembled WGS sequence"/>
</dbReference>
<evidence type="ECO:0000313" key="2">
    <source>
        <dbReference type="Proteomes" id="UP000320948"/>
    </source>
</evidence>
<protein>
    <submittedName>
        <fullName evidence="1">Uncharacterized protein</fullName>
    </submittedName>
</protein>
<gene>
    <name evidence="1" type="ORF">DI628_02190</name>
</gene>
<proteinExistence type="predicted"/>